<gene>
    <name evidence="2" type="ORF">SORBI_3010G197566</name>
</gene>
<feature type="compositionally biased region" description="Basic residues" evidence="1">
    <location>
        <begin position="125"/>
        <end position="134"/>
    </location>
</feature>
<name>A0A1W0VU00_SORBI</name>
<dbReference type="EMBL" id="CM000769">
    <property type="protein sequence ID" value="OQU76740.1"/>
    <property type="molecule type" value="Genomic_DNA"/>
</dbReference>
<dbReference type="Gramene" id="OQU76739">
    <property type="protein sequence ID" value="OQU76739"/>
    <property type="gene ID" value="SORBI_3010G197566"/>
</dbReference>
<protein>
    <submittedName>
        <fullName evidence="2">Uncharacterized protein</fullName>
    </submittedName>
</protein>
<evidence type="ECO:0000313" key="2">
    <source>
        <dbReference type="EMBL" id="OQU76740.1"/>
    </source>
</evidence>
<feature type="compositionally biased region" description="Polar residues" evidence="1">
    <location>
        <begin position="173"/>
        <end position="184"/>
    </location>
</feature>
<dbReference type="Proteomes" id="UP000000768">
    <property type="component" value="Chromosome 10"/>
</dbReference>
<dbReference type="EMBL" id="CM000769">
    <property type="protein sequence ID" value="OQU76739.1"/>
    <property type="molecule type" value="Genomic_DNA"/>
</dbReference>
<organism evidence="2 3">
    <name type="scientific">Sorghum bicolor</name>
    <name type="common">Sorghum</name>
    <name type="synonym">Sorghum vulgare</name>
    <dbReference type="NCBI Taxonomy" id="4558"/>
    <lineage>
        <taxon>Eukaryota</taxon>
        <taxon>Viridiplantae</taxon>
        <taxon>Streptophyta</taxon>
        <taxon>Embryophyta</taxon>
        <taxon>Tracheophyta</taxon>
        <taxon>Spermatophyta</taxon>
        <taxon>Magnoliopsida</taxon>
        <taxon>Liliopsida</taxon>
        <taxon>Poales</taxon>
        <taxon>Poaceae</taxon>
        <taxon>PACMAD clade</taxon>
        <taxon>Panicoideae</taxon>
        <taxon>Andropogonodae</taxon>
        <taxon>Andropogoneae</taxon>
        <taxon>Sorghinae</taxon>
        <taxon>Sorghum</taxon>
    </lineage>
</organism>
<reference evidence="3" key="3">
    <citation type="journal article" date="2018" name="Plant J.">
        <title>The Sorghum bicolor reference genome: improved assembly, gene annotations, a transcriptome atlas, and signatures of genome organization.</title>
        <authorList>
            <person name="McCormick R.F."/>
            <person name="Truong S.K."/>
            <person name="Sreedasyam A."/>
            <person name="Jenkins J."/>
            <person name="Shu S."/>
            <person name="Sims D."/>
            <person name="Kennedy M."/>
            <person name="Amirebrahimi M."/>
            <person name="Weers B.D."/>
            <person name="McKinley B."/>
            <person name="Mattison A."/>
            <person name="Morishige D.T."/>
            <person name="Grimwood J."/>
            <person name="Schmutz J."/>
            <person name="Mullet J.E."/>
        </authorList>
    </citation>
    <scope>NUCLEOTIDE SEQUENCE [LARGE SCALE GENOMIC DNA]</scope>
    <source>
        <strain evidence="3">cv. BTx623</strain>
    </source>
</reference>
<sequence>MKDDTTEDWLRRSAQRAAVAIVRRRRAAICHARHLSLRRQDRKRHQQAATRRAWMLGCDCSTLEITQYNVDTQHARTLTPMNTHHLEHDRDARARAATTWTHVTAHGRLRSLFASPATPLGGSASRRRARRRGAPHAAGGAGSGRREAHAQITRVGARGRFAARRLRIHTTRSVRASDTDSVPSLRSDAS</sequence>
<feature type="region of interest" description="Disordered" evidence="1">
    <location>
        <begin position="114"/>
        <end position="190"/>
    </location>
</feature>
<reference evidence="2" key="2">
    <citation type="submission" date="2017-02" db="EMBL/GenBank/DDBJ databases">
        <title>WGS assembly of Sorghum bicolor.</title>
        <authorList>
            <person name="Paterson A."/>
            <person name="Mullet J."/>
            <person name="Bowers J."/>
            <person name="Bruggmann R."/>
            <person name="Dubchak I."/>
            <person name="Grimwood J."/>
            <person name="Gundlach H."/>
            <person name="Haberer G."/>
            <person name="Hellsten U."/>
            <person name="Mitros T."/>
            <person name="Poliakov A."/>
            <person name="Schmutz J."/>
            <person name="Spannagl M."/>
            <person name="Tang H."/>
            <person name="Wang X."/>
            <person name="Wicker T."/>
            <person name="Bharti A."/>
            <person name="Chapman J."/>
            <person name="Feltus F."/>
            <person name="Gowik U."/>
            <person name="Grigoriev I."/>
            <person name="Lyons E."/>
            <person name="Maher C."/>
            <person name="Martis M."/>
            <person name="Narechania A."/>
            <person name="Otillar R."/>
            <person name="Penning B."/>
            <person name="Salamov A."/>
            <person name="Wang Y."/>
            <person name="Zhang L."/>
            <person name="Carpita N."/>
            <person name="Freeling M."/>
            <person name="Gingle A."/>
            <person name="Hash C."/>
            <person name="Keller B."/>
            <person name="Klein P."/>
            <person name="Kresovich S."/>
            <person name="Mccann M."/>
            <person name="Ming R."/>
            <person name="Peterson D."/>
            <person name="Rahman M."/>
            <person name="Ware D."/>
            <person name="Westhoff P."/>
            <person name="Mayer K."/>
            <person name="Messing J."/>
            <person name="Sims D."/>
            <person name="Jenkins J."/>
            <person name="Shu S."/>
            <person name="Rokhsar D."/>
        </authorList>
    </citation>
    <scope>NUCLEOTIDE SEQUENCE</scope>
</reference>
<accession>A0A1W0VU00</accession>
<proteinExistence type="predicted"/>
<evidence type="ECO:0000313" key="3">
    <source>
        <dbReference type="Proteomes" id="UP000000768"/>
    </source>
</evidence>
<dbReference type="InParanoid" id="A0A1W0VU00"/>
<evidence type="ECO:0000256" key="1">
    <source>
        <dbReference type="SAM" id="MobiDB-lite"/>
    </source>
</evidence>
<keyword evidence="3" id="KW-1185">Reference proteome</keyword>
<dbReference type="Gramene" id="OQU76740">
    <property type="protein sequence ID" value="OQU76740"/>
    <property type="gene ID" value="SORBI_3010G197566"/>
</dbReference>
<reference evidence="2 3" key="1">
    <citation type="journal article" date="2009" name="Nature">
        <title>The Sorghum bicolor genome and the diversification of grasses.</title>
        <authorList>
            <person name="Paterson A.H."/>
            <person name="Bowers J.E."/>
            <person name="Bruggmann R."/>
            <person name="Dubchak I."/>
            <person name="Grimwood J."/>
            <person name="Gundlach H."/>
            <person name="Haberer G."/>
            <person name="Hellsten U."/>
            <person name="Mitros T."/>
            <person name="Poliakov A."/>
            <person name="Schmutz J."/>
            <person name="Spannagl M."/>
            <person name="Tang H."/>
            <person name="Wang X."/>
            <person name="Wicker T."/>
            <person name="Bharti A.K."/>
            <person name="Chapman J."/>
            <person name="Feltus F.A."/>
            <person name="Gowik U."/>
            <person name="Grigoriev I.V."/>
            <person name="Lyons E."/>
            <person name="Maher C.A."/>
            <person name="Martis M."/>
            <person name="Narechania A."/>
            <person name="Otillar R.P."/>
            <person name="Penning B.W."/>
            <person name="Salamov A.A."/>
            <person name="Wang Y."/>
            <person name="Zhang L."/>
            <person name="Carpita N.C."/>
            <person name="Freeling M."/>
            <person name="Gingle A.R."/>
            <person name="Hash C.T."/>
            <person name="Keller B."/>
            <person name="Klein P."/>
            <person name="Kresovich S."/>
            <person name="McCann M.C."/>
            <person name="Ming R."/>
            <person name="Peterson D.G."/>
            <person name="Mehboob-ur-Rahman"/>
            <person name="Ware D."/>
            <person name="Westhoff P."/>
            <person name="Mayer K.F."/>
            <person name="Messing J."/>
            <person name="Rokhsar D.S."/>
        </authorList>
    </citation>
    <scope>NUCLEOTIDE SEQUENCE [LARGE SCALE GENOMIC DNA]</scope>
    <source>
        <strain evidence="3">cv. BTx623</strain>
    </source>
</reference>
<dbReference type="AlphaFoldDB" id="A0A1W0VU00"/>
<feature type="compositionally biased region" description="Basic residues" evidence="1">
    <location>
        <begin position="161"/>
        <end position="172"/>
    </location>
</feature>